<dbReference type="CDD" id="cd00198">
    <property type="entry name" value="vWFA"/>
    <property type="match status" value="1"/>
</dbReference>
<evidence type="ECO:0000313" key="4">
    <source>
        <dbReference type="Proteomes" id="UP000076967"/>
    </source>
</evidence>
<dbReference type="PROSITE" id="PS50234">
    <property type="entry name" value="VWFA"/>
    <property type="match status" value="1"/>
</dbReference>
<keyword evidence="1" id="KW-0472">Membrane</keyword>
<feature type="transmembrane region" description="Helical" evidence="1">
    <location>
        <begin position="531"/>
        <end position="550"/>
    </location>
</feature>
<dbReference type="EMBL" id="LVJH01000003">
    <property type="protein sequence ID" value="OAB45485.1"/>
    <property type="molecule type" value="Genomic_DNA"/>
</dbReference>
<dbReference type="OrthoDB" id="1673233at2"/>
<dbReference type="PANTHER" id="PTHR10579:SF43">
    <property type="entry name" value="ZINC FINGER (C3HC4-TYPE RING FINGER) FAMILY PROTEIN"/>
    <property type="match status" value="1"/>
</dbReference>
<keyword evidence="4" id="KW-1185">Reference proteome</keyword>
<dbReference type="InterPro" id="IPR051266">
    <property type="entry name" value="CLCR"/>
</dbReference>
<evidence type="ECO:0000259" key="2">
    <source>
        <dbReference type="PROSITE" id="PS50234"/>
    </source>
</evidence>
<evidence type="ECO:0000313" key="3">
    <source>
        <dbReference type="EMBL" id="OAB45485.1"/>
    </source>
</evidence>
<dbReference type="Gene3D" id="3.40.50.410">
    <property type="entry name" value="von Willebrand factor, type A domain"/>
    <property type="match status" value="1"/>
</dbReference>
<name>A0A168N7I5_9BACL</name>
<keyword evidence="1" id="KW-0812">Transmembrane</keyword>
<dbReference type="AlphaFoldDB" id="A0A168N7I5"/>
<gene>
    <name evidence="3" type="ORF">PGLA_04335</name>
</gene>
<dbReference type="Proteomes" id="UP000076967">
    <property type="component" value="Unassembled WGS sequence"/>
</dbReference>
<reference evidence="3 4" key="1">
    <citation type="submission" date="2016-03" db="EMBL/GenBank/DDBJ databases">
        <title>Draft genome sequence of Paenibacillus glacialis DSM 22343.</title>
        <authorList>
            <person name="Shin S.-K."/>
            <person name="Yi H."/>
        </authorList>
    </citation>
    <scope>NUCLEOTIDE SEQUENCE [LARGE SCALE GENOMIC DNA]</scope>
    <source>
        <strain evidence="3 4">DSM 22343</strain>
    </source>
</reference>
<sequence>MRIIVRTICLFFGFILIAVPTIYAEAPAKDNGGKAFDAVFVLDTSFSMSTSDKERISAQVIQLFMDMSEASRTRVGFVAYNDRIVATQPLTSIAVVEKKKALKQKINELRRSGYTDMGLGLLKGAEVLAAGSSTPSSQDQGRLPFLILLSDGETSFGSNSHGRTKQGSDQDVSAAIAKANKNGFPIYTIGLNHDGTVNQTELEQIASQTGGASFMTSSADDLPEIFNQIFASEMRSVLVPIAGITATGALQEIKVTLPNSSMEEANIILLSEHPLKETQMYFNSENTRLFKSDKYSLMKISNPQQGTVVLKFKANQGDWVKINLLGSYNLEAEAKIAQDATIKGQPTAIEAHLATPGATTMLKDDAVYTALKAELVVKEVESNEELRIPMTNTGKGFRTDYVFPKSGGYVWKVMIDGPDFYRESSSSKVSITNLPPQITESLNLNFIKEDGEIKLDLAKYIQDPNKDPMTYSLQGGVEDKLSTALLGSTLTLTPTRTGQTEVSLVATDSEGGTVTALFHFSIQSKYTIHKIIGVAVAVLLIVGIILYFWLRPKPEFAGRLEGYFLNTASGTDIPVKSWPLTSFPGRQITLLQLFRSLDVNESLSESEHIVFEPGKNGILFVKHNTRCAVVRGKTPLLRNKKEALHFNDKLYITFEDGKTEIELRYKAVKPTTTIYTGDNSQHSA</sequence>
<evidence type="ECO:0000256" key="1">
    <source>
        <dbReference type="SAM" id="Phobius"/>
    </source>
</evidence>
<dbReference type="SMART" id="SM00327">
    <property type="entry name" value="VWA"/>
    <property type="match status" value="1"/>
</dbReference>
<keyword evidence="1" id="KW-1133">Transmembrane helix</keyword>
<accession>A0A168N7I5</accession>
<dbReference type="Pfam" id="PF00092">
    <property type="entry name" value="VWA"/>
    <property type="match status" value="1"/>
</dbReference>
<organism evidence="3 4">
    <name type="scientific">Paenibacillus glacialis</name>
    <dbReference type="NCBI Taxonomy" id="494026"/>
    <lineage>
        <taxon>Bacteria</taxon>
        <taxon>Bacillati</taxon>
        <taxon>Bacillota</taxon>
        <taxon>Bacilli</taxon>
        <taxon>Bacillales</taxon>
        <taxon>Paenibacillaceae</taxon>
        <taxon>Paenibacillus</taxon>
    </lineage>
</organism>
<feature type="domain" description="VWFA" evidence="2">
    <location>
        <begin position="37"/>
        <end position="229"/>
    </location>
</feature>
<dbReference type="InterPro" id="IPR013783">
    <property type="entry name" value="Ig-like_fold"/>
</dbReference>
<dbReference type="InterPro" id="IPR002035">
    <property type="entry name" value="VWF_A"/>
</dbReference>
<protein>
    <recommendedName>
        <fullName evidence="2">VWFA domain-containing protein</fullName>
    </recommendedName>
</protein>
<dbReference type="PANTHER" id="PTHR10579">
    <property type="entry name" value="CALCIUM-ACTIVATED CHLORIDE CHANNEL REGULATOR"/>
    <property type="match status" value="1"/>
</dbReference>
<dbReference type="STRING" id="494026.PGLA_04335"/>
<dbReference type="RefSeq" id="WP_068529218.1">
    <property type="nucleotide sequence ID" value="NZ_LVJH01000003.1"/>
</dbReference>
<dbReference type="InterPro" id="IPR036465">
    <property type="entry name" value="vWFA_dom_sf"/>
</dbReference>
<comment type="caution">
    <text evidence="3">The sequence shown here is derived from an EMBL/GenBank/DDBJ whole genome shotgun (WGS) entry which is preliminary data.</text>
</comment>
<dbReference type="Gene3D" id="2.60.40.10">
    <property type="entry name" value="Immunoglobulins"/>
    <property type="match status" value="1"/>
</dbReference>
<proteinExistence type="predicted"/>
<dbReference type="SUPFAM" id="SSF53300">
    <property type="entry name" value="vWA-like"/>
    <property type="match status" value="1"/>
</dbReference>